<dbReference type="AlphaFoldDB" id="A0A139AZB9"/>
<dbReference type="PROSITE" id="PS50002">
    <property type="entry name" value="SH3"/>
    <property type="match status" value="1"/>
</dbReference>
<evidence type="ECO:0000313" key="6">
    <source>
        <dbReference type="EMBL" id="KXS21825.1"/>
    </source>
</evidence>
<dbReference type="OrthoDB" id="10611142at2759"/>
<organism evidence="6 7">
    <name type="scientific">Gonapodya prolifera (strain JEL478)</name>
    <name type="common">Monoblepharis prolifera</name>
    <dbReference type="NCBI Taxonomy" id="1344416"/>
    <lineage>
        <taxon>Eukaryota</taxon>
        <taxon>Fungi</taxon>
        <taxon>Fungi incertae sedis</taxon>
        <taxon>Chytridiomycota</taxon>
        <taxon>Chytridiomycota incertae sedis</taxon>
        <taxon>Monoblepharidomycetes</taxon>
        <taxon>Monoblepharidales</taxon>
        <taxon>Gonapodyaceae</taxon>
        <taxon>Gonapodya</taxon>
    </lineage>
</organism>
<keyword evidence="2" id="KW-0040">ANK repeat</keyword>
<dbReference type="Proteomes" id="UP000070544">
    <property type="component" value="Unassembled WGS sequence"/>
</dbReference>
<dbReference type="InterPro" id="IPR002110">
    <property type="entry name" value="Ankyrin_rpt"/>
</dbReference>
<evidence type="ECO:0000313" key="7">
    <source>
        <dbReference type="Proteomes" id="UP000070544"/>
    </source>
</evidence>
<keyword evidence="7" id="KW-1185">Reference proteome</keyword>
<dbReference type="PROSITE" id="PS50088">
    <property type="entry name" value="ANK_REPEAT"/>
    <property type="match status" value="1"/>
</dbReference>
<evidence type="ECO:0000256" key="3">
    <source>
        <dbReference type="PROSITE-ProRule" id="PRU00192"/>
    </source>
</evidence>
<protein>
    <recommendedName>
        <fullName evidence="5">SH3 domain-containing protein</fullName>
    </recommendedName>
</protein>
<dbReference type="InterPro" id="IPR036770">
    <property type="entry name" value="Ankyrin_rpt-contain_sf"/>
</dbReference>
<evidence type="ECO:0000256" key="1">
    <source>
        <dbReference type="ARBA" id="ARBA00022443"/>
    </source>
</evidence>
<feature type="region of interest" description="Disordered" evidence="4">
    <location>
        <begin position="217"/>
        <end position="239"/>
    </location>
</feature>
<proteinExistence type="predicted"/>
<feature type="repeat" description="ANK" evidence="2">
    <location>
        <begin position="70"/>
        <end position="102"/>
    </location>
</feature>
<dbReference type="InterPro" id="IPR036028">
    <property type="entry name" value="SH3-like_dom_sf"/>
</dbReference>
<dbReference type="SMART" id="SM00248">
    <property type="entry name" value="ANK"/>
    <property type="match status" value="3"/>
</dbReference>
<dbReference type="PROSITE" id="PS50297">
    <property type="entry name" value="ANK_REP_REGION"/>
    <property type="match status" value="1"/>
</dbReference>
<evidence type="ECO:0000256" key="4">
    <source>
        <dbReference type="SAM" id="MobiDB-lite"/>
    </source>
</evidence>
<dbReference type="EMBL" id="KQ965732">
    <property type="protein sequence ID" value="KXS21825.1"/>
    <property type="molecule type" value="Genomic_DNA"/>
</dbReference>
<dbReference type="SUPFAM" id="SSF50044">
    <property type="entry name" value="SH3-domain"/>
    <property type="match status" value="1"/>
</dbReference>
<dbReference type="SUPFAM" id="SSF48403">
    <property type="entry name" value="Ankyrin repeat"/>
    <property type="match status" value="1"/>
</dbReference>
<keyword evidence="1 3" id="KW-0728">SH3 domain</keyword>
<evidence type="ECO:0000256" key="2">
    <source>
        <dbReference type="PROSITE-ProRule" id="PRU00023"/>
    </source>
</evidence>
<dbReference type="Gene3D" id="1.25.40.20">
    <property type="entry name" value="Ankyrin repeat-containing domain"/>
    <property type="match status" value="1"/>
</dbReference>
<dbReference type="InterPro" id="IPR001452">
    <property type="entry name" value="SH3_domain"/>
</dbReference>
<sequence>MSSADDLLFAAVEAGSLPLTRTALEGGANPNARKHIVVAVGIPPPPTRNRWSFFTTIKDEPLEKCEDVAGGESVLAIAIRDGEGDIVEELLKAGSDPNDKIAWKVPGSVTSSSWSRGDWEKRRWLCSYSFDNALEFALEAGILSHKFNKRGSRVVAKNPVSGRSAYYETYSLTPSLDMVHILLKHGARCGQHTLDRAQRLTDQRFREILSAHLLSSQNGDLNTTGHGKQSSHSPPPPPYQAIACSGTNLSSLQERLTHLEETLKARETKISLLETTVTNLTSALSTFLSPADPKRVVIASTNFSERTPDEVTFVPGDVLVCASTFADGWAYGANLTSSRKGYFPVRSIHRETESTRPVYYLFERAIEFQIPTAPPLSPATSDGGSIVADLPGRWI</sequence>
<dbReference type="SMART" id="SM00326">
    <property type="entry name" value="SH3"/>
    <property type="match status" value="1"/>
</dbReference>
<name>A0A139AZB9_GONPJ</name>
<dbReference type="Gene3D" id="2.30.30.40">
    <property type="entry name" value="SH3 Domains"/>
    <property type="match status" value="1"/>
</dbReference>
<feature type="compositionally biased region" description="Polar residues" evidence="4">
    <location>
        <begin position="217"/>
        <end position="232"/>
    </location>
</feature>
<feature type="domain" description="SH3" evidence="5">
    <location>
        <begin position="292"/>
        <end position="353"/>
    </location>
</feature>
<gene>
    <name evidence="6" type="ORF">M427DRAFT_65762</name>
</gene>
<evidence type="ECO:0000259" key="5">
    <source>
        <dbReference type="PROSITE" id="PS50002"/>
    </source>
</evidence>
<accession>A0A139AZB9</accession>
<reference evidence="6 7" key="1">
    <citation type="journal article" date="2015" name="Genome Biol. Evol.">
        <title>Phylogenomic analyses indicate that early fungi evolved digesting cell walls of algal ancestors of land plants.</title>
        <authorList>
            <person name="Chang Y."/>
            <person name="Wang S."/>
            <person name="Sekimoto S."/>
            <person name="Aerts A.L."/>
            <person name="Choi C."/>
            <person name="Clum A."/>
            <person name="LaButti K.M."/>
            <person name="Lindquist E.A."/>
            <person name="Yee Ngan C."/>
            <person name="Ohm R.A."/>
            <person name="Salamov A.A."/>
            <person name="Grigoriev I.V."/>
            <person name="Spatafora J.W."/>
            <person name="Berbee M.L."/>
        </authorList>
    </citation>
    <scope>NUCLEOTIDE SEQUENCE [LARGE SCALE GENOMIC DNA]</scope>
    <source>
        <strain evidence="6 7">JEL478</strain>
    </source>
</reference>